<dbReference type="PANTHER" id="PTHR45630:SF11">
    <property type="entry name" value="CATION-TRANSPORTING P-TYPE ATPASE N-TERMINAL DOMAIN-CONTAINING PROTEIN"/>
    <property type="match status" value="1"/>
</dbReference>
<feature type="transmembrane region" description="Helical" evidence="10">
    <location>
        <begin position="273"/>
        <end position="291"/>
    </location>
</feature>
<keyword evidence="4" id="KW-0547">Nucleotide-binding</keyword>
<evidence type="ECO:0000256" key="4">
    <source>
        <dbReference type="ARBA" id="ARBA00022741"/>
    </source>
</evidence>
<keyword evidence="8 10" id="KW-1133">Transmembrane helix</keyword>
<evidence type="ECO:0000256" key="3">
    <source>
        <dbReference type="ARBA" id="ARBA00022723"/>
    </source>
</evidence>
<dbReference type="GO" id="GO:0016887">
    <property type="term" value="F:ATP hydrolysis activity"/>
    <property type="evidence" value="ECO:0007669"/>
    <property type="project" value="InterPro"/>
</dbReference>
<evidence type="ECO:0000256" key="6">
    <source>
        <dbReference type="ARBA" id="ARBA00022842"/>
    </source>
</evidence>
<dbReference type="InterPro" id="IPR001757">
    <property type="entry name" value="P_typ_ATPase"/>
</dbReference>
<proteinExistence type="predicted"/>
<gene>
    <name evidence="11" type="ORF">BJ554DRAFT_4834</name>
</gene>
<dbReference type="InterPro" id="IPR023214">
    <property type="entry name" value="HAD_sf"/>
</dbReference>
<evidence type="ECO:0000256" key="5">
    <source>
        <dbReference type="ARBA" id="ARBA00022840"/>
    </source>
</evidence>
<organism evidence="11 12">
    <name type="scientific">Olpidium bornovanus</name>
    <dbReference type="NCBI Taxonomy" id="278681"/>
    <lineage>
        <taxon>Eukaryota</taxon>
        <taxon>Fungi</taxon>
        <taxon>Fungi incertae sedis</taxon>
        <taxon>Olpidiomycota</taxon>
        <taxon>Olpidiomycotina</taxon>
        <taxon>Olpidiomycetes</taxon>
        <taxon>Olpidiales</taxon>
        <taxon>Olpidiaceae</taxon>
        <taxon>Olpidium</taxon>
    </lineage>
</organism>
<evidence type="ECO:0000256" key="10">
    <source>
        <dbReference type="SAM" id="Phobius"/>
    </source>
</evidence>
<sequence length="405" mass="44929">MVATSTRIVLGDATPGSEVLWRDFETWEPVFGDVRDLIAESQGRVELAISGNAFRELLRTGIIRDILLGTRRMAPDDKVTSVKLHMERGVTAMCGDGGNDCGALRAAHVGIALSEAEASIVSPFSTSNRSIFSCVELLKQGRAALATSFAGYKYLMMYGATMAWLELVQYYFSVIASQWLWIMYDGFVTVGLSFALTLAKPAPNLARLRPTARLLGPQTLASAIGPIFINLAFFVGAVAMLFRESFFKCREFDAASINTAYWWLLGDNFEAEVIGLVALFQFINSSIPFSFGYRFRAAFYRNWVHLAMYTGMMGFASFLVLAGPNRLSCVFRVNCGSAKYLEANGYGGGWDEAVNGVYNNPWEHNIMPVNFRIKLFVYILANCAANILYERFVVLGRFFGCFSPK</sequence>
<evidence type="ECO:0000256" key="7">
    <source>
        <dbReference type="ARBA" id="ARBA00022967"/>
    </source>
</evidence>
<dbReference type="GO" id="GO:0016020">
    <property type="term" value="C:membrane"/>
    <property type="evidence" value="ECO:0007669"/>
    <property type="project" value="UniProtKB-SubCell"/>
</dbReference>
<dbReference type="SUPFAM" id="SSF81665">
    <property type="entry name" value="Calcium ATPase, transmembrane domain M"/>
    <property type="match status" value="1"/>
</dbReference>
<reference evidence="11 12" key="1">
    <citation type="journal article" name="Sci. Rep.">
        <title>Genome-scale phylogenetic analyses confirm Olpidium as the closest living zoosporic fungus to the non-flagellated, terrestrial fungi.</title>
        <authorList>
            <person name="Chang Y."/>
            <person name="Rochon D."/>
            <person name="Sekimoto S."/>
            <person name="Wang Y."/>
            <person name="Chovatia M."/>
            <person name="Sandor L."/>
            <person name="Salamov A."/>
            <person name="Grigoriev I.V."/>
            <person name="Stajich J.E."/>
            <person name="Spatafora J.W."/>
        </authorList>
    </citation>
    <scope>NUCLEOTIDE SEQUENCE [LARGE SCALE GENOMIC DNA]</scope>
    <source>
        <strain evidence="11">S191</strain>
    </source>
</reference>
<dbReference type="PANTHER" id="PTHR45630">
    <property type="entry name" value="CATION-TRANSPORTING ATPASE-RELATED"/>
    <property type="match status" value="1"/>
</dbReference>
<evidence type="ECO:0000256" key="9">
    <source>
        <dbReference type="ARBA" id="ARBA00023136"/>
    </source>
</evidence>
<accession>A0A8H7ZM83</accession>
<keyword evidence="2 10" id="KW-0812">Transmembrane</keyword>
<keyword evidence="5" id="KW-0067">ATP-binding</keyword>
<dbReference type="Proteomes" id="UP000673691">
    <property type="component" value="Unassembled WGS sequence"/>
</dbReference>
<evidence type="ECO:0000256" key="1">
    <source>
        <dbReference type="ARBA" id="ARBA00004141"/>
    </source>
</evidence>
<protein>
    <submittedName>
        <fullName evidence="11">Uncharacterized protein</fullName>
    </submittedName>
</protein>
<keyword evidence="7" id="KW-1278">Translocase</keyword>
<comment type="caution">
    <text evidence="11">The sequence shown here is derived from an EMBL/GenBank/DDBJ whole genome shotgun (WGS) entry which is preliminary data.</text>
</comment>
<dbReference type="OrthoDB" id="48943at2759"/>
<dbReference type="Gene3D" id="3.40.50.1000">
    <property type="entry name" value="HAD superfamily/HAD-like"/>
    <property type="match status" value="1"/>
</dbReference>
<dbReference type="AlphaFoldDB" id="A0A8H7ZM83"/>
<dbReference type="SUPFAM" id="SSF56784">
    <property type="entry name" value="HAD-like"/>
    <property type="match status" value="1"/>
</dbReference>
<dbReference type="EMBL" id="JAEFCI010012983">
    <property type="protein sequence ID" value="KAG5455667.1"/>
    <property type="molecule type" value="Genomic_DNA"/>
</dbReference>
<comment type="subcellular location">
    <subcellularLocation>
        <location evidence="1">Membrane</location>
        <topology evidence="1">Multi-pass membrane protein</topology>
    </subcellularLocation>
</comment>
<keyword evidence="9 10" id="KW-0472">Membrane</keyword>
<keyword evidence="3" id="KW-0479">Metal-binding</keyword>
<feature type="transmembrane region" description="Helical" evidence="10">
    <location>
        <begin position="154"/>
        <end position="172"/>
    </location>
</feature>
<dbReference type="GO" id="GO:0005524">
    <property type="term" value="F:ATP binding"/>
    <property type="evidence" value="ECO:0007669"/>
    <property type="project" value="UniProtKB-KW"/>
</dbReference>
<dbReference type="GO" id="GO:0140358">
    <property type="term" value="F:P-type transmembrane transporter activity"/>
    <property type="evidence" value="ECO:0007669"/>
    <property type="project" value="InterPro"/>
</dbReference>
<name>A0A8H7ZM83_9FUNG</name>
<dbReference type="GO" id="GO:0046872">
    <property type="term" value="F:metal ion binding"/>
    <property type="evidence" value="ECO:0007669"/>
    <property type="project" value="UniProtKB-KW"/>
</dbReference>
<evidence type="ECO:0000313" key="11">
    <source>
        <dbReference type="EMBL" id="KAG5455667.1"/>
    </source>
</evidence>
<dbReference type="GO" id="GO:0019829">
    <property type="term" value="F:ATPase-coupled monoatomic cation transmembrane transporter activity"/>
    <property type="evidence" value="ECO:0007669"/>
    <property type="project" value="TreeGrafter"/>
</dbReference>
<evidence type="ECO:0000256" key="2">
    <source>
        <dbReference type="ARBA" id="ARBA00022692"/>
    </source>
</evidence>
<dbReference type="NCBIfam" id="TIGR01494">
    <property type="entry name" value="ATPase_P-type"/>
    <property type="match status" value="1"/>
</dbReference>
<evidence type="ECO:0000313" key="12">
    <source>
        <dbReference type="Proteomes" id="UP000673691"/>
    </source>
</evidence>
<dbReference type="InterPro" id="IPR006544">
    <property type="entry name" value="P-type_TPase_V"/>
</dbReference>
<feature type="transmembrane region" description="Helical" evidence="10">
    <location>
        <begin position="303"/>
        <end position="322"/>
    </location>
</feature>
<keyword evidence="6" id="KW-0460">Magnesium</keyword>
<evidence type="ECO:0000256" key="8">
    <source>
        <dbReference type="ARBA" id="ARBA00022989"/>
    </source>
</evidence>
<feature type="transmembrane region" description="Helical" evidence="10">
    <location>
        <begin position="220"/>
        <end position="242"/>
    </location>
</feature>
<dbReference type="InterPro" id="IPR036412">
    <property type="entry name" value="HAD-like_sf"/>
</dbReference>
<feature type="transmembrane region" description="Helical" evidence="10">
    <location>
        <begin position="178"/>
        <end position="199"/>
    </location>
</feature>
<dbReference type="InterPro" id="IPR023298">
    <property type="entry name" value="ATPase_P-typ_TM_dom_sf"/>
</dbReference>
<keyword evidence="12" id="KW-1185">Reference proteome</keyword>